<dbReference type="PANTHER" id="PTHR19842:SF2">
    <property type="entry name" value="WD REPEAT PROTEIN (AFU_ORTHOLOGUE AFUA_5G04300)"/>
    <property type="match status" value="1"/>
</dbReference>
<protein>
    <submittedName>
        <fullName evidence="6">WD40 repeat-like protein</fullName>
    </submittedName>
</protein>
<dbReference type="PROSITE" id="PS50157">
    <property type="entry name" value="ZINC_FINGER_C2H2_2"/>
    <property type="match status" value="2"/>
</dbReference>
<accession>A0AAQ3RBW0</accession>
<dbReference type="InterPro" id="IPR036236">
    <property type="entry name" value="Znf_C2H2_sf"/>
</dbReference>
<keyword evidence="3" id="KW-0853">WD repeat</keyword>
<dbReference type="GO" id="GO:0031931">
    <property type="term" value="C:TORC1 complex"/>
    <property type="evidence" value="ECO:0007669"/>
    <property type="project" value="InterPro"/>
</dbReference>
<dbReference type="InterPro" id="IPR015943">
    <property type="entry name" value="WD40/YVTN_repeat-like_dom_sf"/>
</dbReference>
<dbReference type="PANTHER" id="PTHR19842">
    <property type="entry name" value="G BETA-LIKE PROTEIN GBL"/>
    <property type="match status" value="1"/>
</dbReference>
<reference evidence="6 7" key="1">
    <citation type="submission" date="2023-11" db="EMBL/GenBank/DDBJ databases">
        <title>An acidophilic fungus is an integral part of prey digestion in a carnivorous sundew plant.</title>
        <authorList>
            <person name="Tsai I.J."/>
        </authorList>
    </citation>
    <scope>NUCLEOTIDE SEQUENCE [LARGE SCALE GENOMIC DNA]</scope>
    <source>
        <strain evidence="6">169a</strain>
    </source>
</reference>
<feature type="compositionally biased region" description="Acidic residues" evidence="4">
    <location>
        <begin position="8"/>
        <end position="18"/>
    </location>
</feature>
<dbReference type="GO" id="GO:0008270">
    <property type="term" value="F:zinc ion binding"/>
    <property type="evidence" value="ECO:0007669"/>
    <property type="project" value="UniProtKB-KW"/>
</dbReference>
<dbReference type="EMBL" id="CP138591">
    <property type="protein sequence ID" value="WPH04066.1"/>
    <property type="molecule type" value="Genomic_DNA"/>
</dbReference>
<feature type="region of interest" description="Disordered" evidence="4">
    <location>
        <begin position="1137"/>
        <end position="1157"/>
    </location>
</feature>
<keyword evidence="2" id="KW-0863">Zinc-finger</keyword>
<dbReference type="GO" id="GO:0031932">
    <property type="term" value="C:TORC2 complex"/>
    <property type="evidence" value="ECO:0007669"/>
    <property type="project" value="InterPro"/>
</dbReference>
<evidence type="ECO:0000259" key="5">
    <source>
        <dbReference type="PROSITE" id="PS50157"/>
    </source>
</evidence>
<proteinExistence type="inferred from homology"/>
<feature type="domain" description="C2H2-type" evidence="5">
    <location>
        <begin position="358"/>
        <end position="385"/>
    </location>
</feature>
<dbReference type="SUPFAM" id="SSF57667">
    <property type="entry name" value="beta-beta-alpha zinc fingers"/>
    <property type="match status" value="1"/>
</dbReference>
<evidence type="ECO:0000313" key="7">
    <source>
        <dbReference type="Proteomes" id="UP001303373"/>
    </source>
</evidence>
<dbReference type="SUPFAM" id="SSF101908">
    <property type="entry name" value="Putative isomerase YbhE"/>
    <property type="match status" value="1"/>
</dbReference>
<feature type="region of interest" description="Disordered" evidence="4">
    <location>
        <begin position="407"/>
        <end position="433"/>
    </location>
</feature>
<dbReference type="Pfam" id="PF00096">
    <property type="entry name" value="zf-C2H2"/>
    <property type="match status" value="1"/>
</dbReference>
<dbReference type="GO" id="GO:0032956">
    <property type="term" value="P:regulation of actin cytoskeleton organization"/>
    <property type="evidence" value="ECO:0007669"/>
    <property type="project" value="TreeGrafter"/>
</dbReference>
<dbReference type="PROSITE" id="PS50082">
    <property type="entry name" value="WD_REPEATS_2"/>
    <property type="match status" value="1"/>
</dbReference>
<dbReference type="InterPro" id="IPR001680">
    <property type="entry name" value="WD40_rpt"/>
</dbReference>
<keyword evidence="7" id="KW-1185">Reference proteome</keyword>
<keyword evidence="2" id="KW-0479">Metal-binding</keyword>
<feature type="domain" description="C2H2-type" evidence="5">
    <location>
        <begin position="386"/>
        <end position="415"/>
    </location>
</feature>
<feature type="region of interest" description="Disordered" evidence="4">
    <location>
        <begin position="203"/>
        <end position="240"/>
    </location>
</feature>
<dbReference type="InterPro" id="IPR013087">
    <property type="entry name" value="Znf_C2H2_type"/>
</dbReference>
<evidence type="ECO:0000256" key="4">
    <source>
        <dbReference type="SAM" id="MobiDB-lite"/>
    </source>
</evidence>
<name>A0AAQ3RBW0_9PEZI</name>
<dbReference type="Gene3D" id="2.130.10.10">
    <property type="entry name" value="YVTN repeat-like/Quinoprotein amine dehydrogenase"/>
    <property type="match status" value="1"/>
</dbReference>
<gene>
    <name evidence="6" type="ORF">R9X50_00695100</name>
</gene>
<dbReference type="PROSITE" id="PS00028">
    <property type="entry name" value="ZINC_FINGER_C2H2_1"/>
    <property type="match status" value="2"/>
</dbReference>
<keyword evidence="2" id="KW-0862">Zinc</keyword>
<evidence type="ECO:0000313" key="6">
    <source>
        <dbReference type="EMBL" id="WPH04066.1"/>
    </source>
</evidence>
<dbReference type="InterPro" id="IPR037588">
    <property type="entry name" value="MLST8"/>
</dbReference>
<dbReference type="SMART" id="SM00355">
    <property type="entry name" value="ZnF_C2H2"/>
    <property type="match status" value="2"/>
</dbReference>
<feature type="region of interest" description="Disordered" evidence="4">
    <location>
        <begin position="1"/>
        <end position="54"/>
    </location>
</feature>
<sequence>MAPIIDLTLDDSDSEPDESLGQKATAALNSFQPRKQRPVSDENAPVHTQAHPSTATSLWKVVEACKTRFDRYGSVNKVTTPETKFKYPQTEQHMVVERPAPPATFPRPAPVFLRQADENGSSRSSTSAVQSAYHSISQEQFKSSGERRRLTLTERVQRMLWKGDEVAQSGNKKNAPNGTISPTTVISGGGIAIIDSAVTPGNISQNGIGQSKRKAPTQPGYSDQTEEQSPTKKRRLGGVGTDTTLQIDQELGSTVHSPPKVNGSNIQTAVSVPPTLPTAQSQVQPQNRYNLPWSAEEDDLLFKLKDDENLSWADTVKRFCSIFVGRTPGTIQVRYSVEKKKRAMKGNVPRTGNVQTSHRCPICQQYFTRQDNMKRHLSLHTEEKSFACKIPGCGKSFVRSDLLHLHESDHNDQQSSDGTPRRRTQRNGGKSVTEGFVSWAQVKAAKAVAKAVQRTTESVEVEERSVQEPNSISQQDHTHVNTISRILRQRELGNNSGRGWASFAKTVNDELTNLVLDRYKPKAFFTSTSGDVTCLAWSGAWASGKSNKFAVGSIAITDDRSMQYNNSCNLLLGNYDEEELFELPEHHIPRPVIEKDPANVNSFHAMRETQDSRLFTSVTALEFSPSGDELFTAGHDNNVHAFQVGRDIRQSKLRYTIPHSAHVDIMSVSKVGILATACHMNAGPSIGVYQCQEATWEHTLKLSPSETPALKGTFPSALKWGVAPRHHHLLLAGLSNDDVNDEDQNAGGTALWDVETGQRLFLTGVCPNVFDVTWNPNASSASTSFAVASMRGSNKLDRGMRSLVQCYAPHQYAYHPVLQWQCRASDINDVIYCPHDINIIAAGATDGKVYVWDKRFANRRQTPLHVLEHGHSVSVLDHDRKREEADTGVRFLSWGATSSRLYSGSSDGIVKVWNPYRSTESAHVDDVATFSTAIMSGSFSPDHRDLLVGEESGRLNLLTLDYQGHSIRNESPRRFKLHSAPEPKQAEAEASSATEMISTEQIQLVPMGALPIRQAVQGPNYDGPYMMPKPEQWRHAQTVYNEAINKQNEAYGVIAMSSSQTSETGIMLREADLRVRAALNAMNDLQTRSDAAVKLGQKASAYQRALKAQRAEHVNAAALDSQNPCLLDCNYLPKNNEEGADAPDSERSKGRIPGALRATPRGPLDISSFDCKQLFEAGLAGQCSVCSVPCQGKQLVAFNKIRCKQRCTTIKAKLARTCERCKAPIQTINIGQGSNFCERCEFACFRCGGPAEVSPRATYIHCTACRLSWVANLLGYEFEGHEYKAAKTFRPQNEDKEEDDDYLDDSELEHYASLWQ</sequence>
<evidence type="ECO:0000256" key="1">
    <source>
        <dbReference type="ARBA" id="ARBA00009890"/>
    </source>
</evidence>
<feature type="repeat" description="WD" evidence="3">
    <location>
        <begin position="882"/>
        <end position="914"/>
    </location>
</feature>
<dbReference type="GO" id="GO:0031929">
    <property type="term" value="P:TOR signaling"/>
    <property type="evidence" value="ECO:0007669"/>
    <property type="project" value="InterPro"/>
</dbReference>
<dbReference type="SMART" id="SM00320">
    <property type="entry name" value="WD40"/>
    <property type="match status" value="3"/>
</dbReference>
<dbReference type="Pfam" id="PF00400">
    <property type="entry name" value="WD40"/>
    <property type="match status" value="3"/>
</dbReference>
<evidence type="ECO:0000256" key="2">
    <source>
        <dbReference type="PROSITE-ProRule" id="PRU00042"/>
    </source>
</evidence>
<dbReference type="Proteomes" id="UP001303373">
    <property type="component" value="Chromosome 12"/>
</dbReference>
<dbReference type="Gene3D" id="3.30.160.60">
    <property type="entry name" value="Classic Zinc Finger"/>
    <property type="match status" value="2"/>
</dbReference>
<organism evidence="6 7">
    <name type="scientific">Acrodontium crateriforme</name>
    <dbReference type="NCBI Taxonomy" id="150365"/>
    <lineage>
        <taxon>Eukaryota</taxon>
        <taxon>Fungi</taxon>
        <taxon>Dikarya</taxon>
        <taxon>Ascomycota</taxon>
        <taxon>Pezizomycotina</taxon>
        <taxon>Dothideomycetes</taxon>
        <taxon>Dothideomycetidae</taxon>
        <taxon>Mycosphaerellales</taxon>
        <taxon>Teratosphaeriaceae</taxon>
        <taxon>Acrodontium</taxon>
    </lineage>
</organism>
<comment type="similarity">
    <text evidence="1">Belongs to the WD repeat LST8 family.</text>
</comment>
<evidence type="ECO:0000256" key="3">
    <source>
        <dbReference type="PROSITE-ProRule" id="PRU00221"/>
    </source>
</evidence>